<dbReference type="RefSeq" id="WP_250921097.1">
    <property type="nucleotide sequence ID" value="NZ_JAMQAW010000025.1"/>
</dbReference>
<feature type="transmembrane region" description="Helical" evidence="1">
    <location>
        <begin position="73"/>
        <end position="97"/>
    </location>
</feature>
<dbReference type="Proteomes" id="UP001431429">
    <property type="component" value="Unassembled WGS sequence"/>
</dbReference>
<feature type="transmembrane region" description="Helical" evidence="1">
    <location>
        <begin position="149"/>
        <end position="168"/>
    </location>
</feature>
<sequence length="178" mass="19796">MWSGRFLSLGTLPGAATALTATVAVYMTLVALGNIMDFGTNRQFVRHVLAMDTTFKDEDVMWRAIESRVVGDIAYVAIIVWETIAAAVLTAGAWLWAKSLRRGDFRRARRMTTFGLTMLLLLFGLGFIAIGGEWFQMWQSSEWNGLEPAGRNVMIAALVLIVIHLPGVRGNHNRAVRR</sequence>
<accession>A0ABT0UPP1</accession>
<dbReference type="Pfam" id="PF09933">
    <property type="entry name" value="DUF2165"/>
    <property type="match status" value="1"/>
</dbReference>
<gene>
    <name evidence="2" type="ORF">NBG84_20205</name>
</gene>
<comment type="caution">
    <text evidence="2">The sequence shown here is derived from an EMBL/GenBank/DDBJ whole genome shotgun (WGS) entry which is preliminary data.</text>
</comment>
<keyword evidence="1" id="KW-0472">Membrane</keyword>
<keyword evidence="1" id="KW-1133">Transmembrane helix</keyword>
<feature type="transmembrane region" description="Helical" evidence="1">
    <location>
        <begin position="12"/>
        <end position="36"/>
    </location>
</feature>
<name>A0ABT0UPP1_9ACTN</name>
<evidence type="ECO:0000313" key="2">
    <source>
        <dbReference type="EMBL" id="MCM2390592.1"/>
    </source>
</evidence>
<protein>
    <submittedName>
        <fullName evidence="2">DUF2165 domain-containing protein</fullName>
    </submittedName>
</protein>
<feature type="transmembrane region" description="Helical" evidence="1">
    <location>
        <begin position="118"/>
        <end position="137"/>
    </location>
</feature>
<keyword evidence="1" id="KW-0812">Transmembrane</keyword>
<organism evidence="2 3">
    <name type="scientific">Streptomyces albipurpureus</name>
    <dbReference type="NCBI Taxonomy" id="2897419"/>
    <lineage>
        <taxon>Bacteria</taxon>
        <taxon>Bacillati</taxon>
        <taxon>Actinomycetota</taxon>
        <taxon>Actinomycetes</taxon>
        <taxon>Kitasatosporales</taxon>
        <taxon>Streptomycetaceae</taxon>
        <taxon>Streptomyces</taxon>
    </lineage>
</organism>
<dbReference type="InterPro" id="IPR018681">
    <property type="entry name" value="DUF2165_transmembrane"/>
</dbReference>
<reference evidence="2" key="1">
    <citation type="submission" date="2022-06" db="EMBL/GenBank/DDBJ databases">
        <title>Genome public.</title>
        <authorList>
            <person name="Sun Q."/>
        </authorList>
    </citation>
    <scope>NUCLEOTIDE SEQUENCE</scope>
    <source>
        <strain evidence="2">CWNU-1</strain>
    </source>
</reference>
<evidence type="ECO:0000313" key="3">
    <source>
        <dbReference type="Proteomes" id="UP001431429"/>
    </source>
</evidence>
<dbReference type="EMBL" id="JAMQAW010000025">
    <property type="protein sequence ID" value="MCM2390592.1"/>
    <property type="molecule type" value="Genomic_DNA"/>
</dbReference>
<evidence type="ECO:0000256" key="1">
    <source>
        <dbReference type="SAM" id="Phobius"/>
    </source>
</evidence>
<keyword evidence="3" id="KW-1185">Reference proteome</keyword>
<proteinExistence type="predicted"/>